<sequence length="240" mass="25307">MCPDPTWSGAALGSQSGRMGAKSDLVIGSGVSGTVKETIIVADGHPLFRAGMVHIAERLYPEALVQEAATLEQVLALSRAGPPPEIVFLDPVFSGLDPHRAIGALRQELPRASIVVVSMIEDDAVIRAVMAEGADGFIRKSLPAKEIARAISAIRNGEFVIRRDLASGLSAPRSPLPALTQRQRDVLRLVAMGHTNKEIARELDISPFTVRVHVSALLRALDVTSRSAAAAKAADAGVCG</sequence>
<keyword evidence="2" id="KW-0238">DNA-binding</keyword>
<dbReference type="InterPro" id="IPR011006">
    <property type="entry name" value="CheY-like_superfamily"/>
</dbReference>
<dbReference type="SMART" id="SM00421">
    <property type="entry name" value="HTH_LUXR"/>
    <property type="match status" value="1"/>
</dbReference>
<accession>A0A679JMN1</accession>
<dbReference type="GO" id="GO:0000160">
    <property type="term" value="P:phosphorelay signal transduction system"/>
    <property type="evidence" value="ECO:0007669"/>
    <property type="project" value="InterPro"/>
</dbReference>
<dbReference type="Pfam" id="PF00072">
    <property type="entry name" value="Response_reg"/>
    <property type="match status" value="1"/>
</dbReference>
<dbReference type="SUPFAM" id="SSF46894">
    <property type="entry name" value="C-terminal effector domain of the bipartite response regulators"/>
    <property type="match status" value="1"/>
</dbReference>
<feature type="modified residue" description="4-aspartylphosphate" evidence="3">
    <location>
        <position position="90"/>
    </location>
</feature>
<dbReference type="InterPro" id="IPR000792">
    <property type="entry name" value="Tscrpt_reg_LuxR_C"/>
</dbReference>
<dbReference type="InterPro" id="IPR001789">
    <property type="entry name" value="Sig_transdc_resp-reg_receiver"/>
</dbReference>
<dbReference type="Pfam" id="PF00196">
    <property type="entry name" value="GerE"/>
    <property type="match status" value="1"/>
</dbReference>
<keyword evidence="1 3" id="KW-0597">Phosphoprotein</keyword>
<dbReference type="PANTHER" id="PTHR45566:SF2">
    <property type="entry name" value="NARL SUBFAMILY"/>
    <property type="match status" value="1"/>
</dbReference>
<dbReference type="CDD" id="cd17535">
    <property type="entry name" value="REC_NarL-like"/>
    <property type="match status" value="1"/>
</dbReference>
<dbReference type="SMART" id="SM00448">
    <property type="entry name" value="REC"/>
    <property type="match status" value="1"/>
</dbReference>
<evidence type="ECO:0000256" key="1">
    <source>
        <dbReference type="ARBA" id="ARBA00022553"/>
    </source>
</evidence>
<reference evidence="6" key="1">
    <citation type="submission" date="2019-12" db="EMBL/GenBank/DDBJ databases">
        <authorList>
            <person name="Cremers G."/>
        </authorList>
    </citation>
    <scope>NUCLEOTIDE SEQUENCE</scope>
    <source>
        <strain evidence="6">Mbul2</strain>
        <plasmid evidence="6">1</plasmid>
    </source>
</reference>
<keyword evidence="6" id="KW-0614">Plasmid</keyword>
<dbReference type="Gene3D" id="3.40.50.2300">
    <property type="match status" value="1"/>
</dbReference>
<dbReference type="CDD" id="cd06170">
    <property type="entry name" value="LuxR_C_like"/>
    <property type="match status" value="1"/>
</dbReference>
<dbReference type="SUPFAM" id="SSF52172">
    <property type="entry name" value="CheY-like"/>
    <property type="match status" value="1"/>
</dbReference>
<feature type="domain" description="Response regulatory" evidence="5">
    <location>
        <begin position="38"/>
        <end position="155"/>
    </location>
</feature>
<evidence type="ECO:0000256" key="3">
    <source>
        <dbReference type="PROSITE-ProRule" id="PRU00169"/>
    </source>
</evidence>
<proteinExistence type="predicted"/>
<dbReference type="PROSITE" id="PS50043">
    <property type="entry name" value="HTH_LUXR_2"/>
    <property type="match status" value="1"/>
</dbReference>
<evidence type="ECO:0000313" key="6">
    <source>
        <dbReference type="EMBL" id="CAA2138827.1"/>
    </source>
</evidence>
<dbReference type="InterPro" id="IPR058245">
    <property type="entry name" value="NreC/VraR/RcsB-like_REC"/>
</dbReference>
<organism evidence="6">
    <name type="scientific">Methylobacterium bullatum</name>
    <dbReference type="NCBI Taxonomy" id="570505"/>
    <lineage>
        <taxon>Bacteria</taxon>
        <taxon>Pseudomonadati</taxon>
        <taxon>Pseudomonadota</taxon>
        <taxon>Alphaproteobacteria</taxon>
        <taxon>Hyphomicrobiales</taxon>
        <taxon>Methylobacteriaceae</taxon>
        <taxon>Methylobacterium</taxon>
    </lineage>
</organism>
<dbReference type="EMBL" id="LR743510">
    <property type="protein sequence ID" value="CAA2138827.1"/>
    <property type="molecule type" value="Genomic_DNA"/>
</dbReference>
<dbReference type="InterPro" id="IPR051015">
    <property type="entry name" value="EvgA-like"/>
</dbReference>
<gene>
    <name evidence="6" type="primary">liaR</name>
    <name evidence="6" type="ORF">MBLL_01331</name>
</gene>
<dbReference type="PANTHER" id="PTHR45566">
    <property type="entry name" value="HTH-TYPE TRANSCRIPTIONAL REGULATOR YHJB-RELATED"/>
    <property type="match status" value="1"/>
</dbReference>
<name>A0A679JMN1_9HYPH</name>
<dbReference type="GO" id="GO:0003677">
    <property type="term" value="F:DNA binding"/>
    <property type="evidence" value="ECO:0007669"/>
    <property type="project" value="UniProtKB-KW"/>
</dbReference>
<dbReference type="InterPro" id="IPR016032">
    <property type="entry name" value="Sig_transdc_resp-reg_C-effctor"/>
</dbReference>
<dbReference type="AlphaFoldDB" id="A0A679JMN1"/>
<dbReference type="PROSITE" id="PS50110">
    <property type="entry name" value="RESPONSE_REGULATORY"/>
    <property type="match status" value="1"/>
</dbReference>
<protein>
    <submittedName>
        <fullName evidence="6">Transcriptional regulatory protein LiaR</fullName>
    </submittedName>
</protein>
<dbReference type="PRINTS" id="PR00038">
    <property type="entry name" value="HTHLUXR"/>
</dbReference>
<evidence type="ECO:0000256" key="2">
    <source>
        <dbReference type="ARBA" id="ARBA00023125"/>
    </source>
</evidence>
<geneLocation type="plasmid" evidence="6">
    <name>1</name>
</geneLocation>
<evidence type="ECO:0000259" key="4">
    <source>
        <dbReference type="PROSITE" id="PS50043"/>
    </source>
</evidence>
<feature type="domain" description="HTH luxR-type" evidence="4">
    <location>
        <begin position="172"/>
        <end position="237"/>
    </location>
</feature>
<dbReference type="GO" id="GO:0006355">
    <property type="term" value="P:regulation of DNA-templated transcription"/>
    <property type="evidence" value="ECO:0007669"/>
    <property type="project" value="InterPro"/>
</dbReference>
<evidence type="ECO:0000259" key="5">
    <source>
        <dbReference type="PROSITE" id="PS50110"/>
    </source>
</evidence>